<reference evidence="2 3" key="1">
    <citation type="submission" date="2021-06" db="EMBL/GenBank/DDBJ databases">
        <title>Caerostris extrusa draft genome.</title>
        <authorList>
            <person name="Kono N."/>
            <person name="Arakawa K."/>
        </authorList>
    </citation>
    <scope>NUCLEOTIDE SEQUENCE [LARGE SCALE GENOMIC DNA]</scope>
</reference>
<gene>
    <name evidence="2" type="ORF">CEXT_549711</name>
</gene>
<sequence length="84" mass="9633">MQLFSFLIEFIFSVNLLNGLQTNIILHINDVYMHNRQWSYSPMMGQGRLPYDGSRTSALCWVKDVCPMMGQGRLPYDGSRTSAL</sequence>
<proteinExistence type="predicted"/>
<evidence type="ECO:0000313" key="3">
    <source>
        <dbReference type="Proteomes" id="UP001054945"/>
    </source>
</evidence>
<keyword evidence="3" id="KW-1185">Reference proteome</keyword>
<comment type="caution">
    <text evidence="2">The sequence shown here is derived from an EMBL/GenBank/DDBJ whole genome shotgun (WGS) entry which is preliminary data.</text>
</comment>
<keyword evidence="1" id="KW-0732">Signal</keyword>
<feature type="signal peptide" evidence="1">
    <location>
        <begin position="1"/>
        <end position="19"/>
    </location>
</feature>
<protein>
    <submittedName>
        <fullName evidence="2">Uncharacterized protein</fullName>
    </submittedName>
</protein>
<evidence type="ECO:0000313" key="2">
    <source>
        <dbReference type="EMBL" id="GIX91864.1"/>
    </source>
</evidence>
<evidence type="ECO:0000256" key="1">
    <source>
        <dbReference type="SAM" id="SignalP"/>
    </source>
</evidence>
<organism evidence="2 3">
    <name type="scientific">Caerostris extrusa</name>
    <name type="common">Bark spider</name>
    <name type="synonym">Caerostris bankana</name>
    <dbReference type="NCBI Taxonomy" id="172846"/>
    <lineage>
        <taxon>Eukaryota</taxon>
        <taxon>Metazoa</taxon>
        <taxon>Ecdysozoa</taxon>
        <taxon>Arthropoda</taxon>
        <taxon>Chelicerata</taxon>
        <taxon>Arachnida</taxon>
        <taxon>Araneae</taxon>
        <taxon>Araneomorphae</taxon>
        <taxon>Entelegynae</taxon>
        <taxon>Araneoidea</taxon>
        <taxon>Araneidae</taxon>
        <taxon>Caerostris</taxon>
    </lineage>
</organism>
<accession>A0AAV4P5D8</accession>
<name>A0AAV4P5D8_CAEEX</name>
<feature type="chain" id="PRO_5043439185" evidence="1">
    <location>
        <begin position="20"/>
        <end position="84"/>
    </location>
</feature>
<dbReference type="Proteomes" id="UP001054945">
    <property type="component" value="Unassembled WGS sequence"/>
</dbReference>
<dbReference type="AlphaFoldDB" id="A0AAV4P5D8"/>
<dbReference type="EMBL" id="BPLR01004067">
    <property type="protein sequence ID" value="GIX91864.1"/>
    <property type="molecule type" value="Genomic_DNA"/>
</dbReference>